<keyword evidence="3" id="KW-0274">FAD</keyword>
<evidence type="ECO:0000256" key="3">
    <source>
        <dbReference type="ARBA" id="ARBA00022827"/>
    </source>
</evidence>
<gene>
    <name evidence="5" type="ORF">AQI94_22170</name>
</gene>
<dbReference type="Gene3D" id="3.30.70.2450">
    <property type="match status" value="1"/>
</dbReference>
<dbReference type="SUPFAM" id="SSF51905">
    <property type="entry name" value="FAD/NAD(P)-binding domain"/>
    <property type="match status" value="1"/>
</dbReference>
<keyword evidence="2" id="KW-0285">Flavoprotein</keyword>
<reference evidence="5 6" key="1">
    <citation type="submission" date="2015-10" db="EMBL/GenBank/DDBJ databases">
        <title>Draft genome sequence of Streptomyces pseudovenezuelae DSM 40212, type strain for the species Streptomyces pseudovenezuelae.</title>
        <authorList>
            <person name="Ruckert C."/>
            <person name="Winkler A."/>
            <person name="Kalinowski J."/>
            <person name="Kampfer P."/>
            <person name="Glaeser S."/>
        </authorList>
    </citation>
    <scope>NUCLEOTIDE SEQUENCE [LARGE SCALE GENOMIC DNA]</scope>
    <source>
        <strain evidence="5 6">DSM 40212</strain>
    </source>
</reference>
<sequence length="505" mass="54690">MTDTKTDTDVVIAGAGPTGLMLACELRLAGVDVVVADGLAARTGESRAGGMHARTMEVLDQRGVLDRFLAAGTPRPIGHFSGLSLDFDRFGTRHPRSLVLLQSHIERLLEEWATELGVRVRWSSEVTGIRQHGSHVEVEAGGPEGSRSTLRARYLVGCDGGRSAVRKLAGIGFPGTPATLTALLGDVELADPPAESLFMQRRTGGDFSVFAFEPGWYRVITTEHDRVDGRGEPVTFEELRESLLRIAGTDFGMHSPRWMSRFGDAARQAKRYREGRVLLAGDAAHIHFPAGGQGLNLGVQDAVNLGWKLASAVHGRAPESLLDSYHAERYPVAERVLHNTRAQAALTRPGPQTDALRDVLRSLIEYDDVNRHLGGMITALDLRYPMGDGHPLTGRRVPDAELKTDDGRRRVFELLRAARPVLLDLRGDAALAAATESWADRVDLVEARSTADHWPLWPADEAPAPAALLIRPDGHVAWTAPAGTTADLAALRTALTTWFGPATAD</sequence>
<accession>A0A124H9Y3</accession>
<dbReference type="InterPro" id="IPR002938">
    <property type="entry name" value="FAD-bd"/>
</dbReference>
<dbReference type="InterPro" id="IPR050641">
    <property type="entry name" value="RIFMO-like"/>
</dbReference>
<dbReference type="InterPro" id="IPR036188">
    <property type="entry name" value="FAD/NAD-bd_sf"/>
</dbReference>
<dbReference type="GO" id="GO:0071949">
    <property type="term" value="F:FAD binding"/>
    <property type="evidence" value="ECO:0007669"/>
    <property type="project" value="InterPro"/>
</dbReference>
<dbReference type="PRINTS" id="PR00420">
    <property type="entry name" value="RNGMNOXGNASE"/>
</dbReference>
<comment type="cofactor">
    <cofactor evidence="1">
        <name>FAD</name>
        <dbReference type="ChEBI" id="CHEBI:57692"/>
    </cofactor>
</comment>
<dbReference type="Gene3D" id="3.50.50.60">
    <property type="entry name" value="FAD/NAD(P)-binding domain"/>
    <property type="match status" value="1"/>
</dbReference>
<dbReference type="Proteomes" id="UP000053039">
    <property type="component" value="Unassembled WGS sequence"/>
</dbReference>
<dbReference type="Pfam" id="PF01494">
    <property type="entry name" value="FAD_binding_3"/>
    <property type="match status" value="1"/>
</dbReference>
<dbReference type="PROSITE" id="PS51257">
    <property type="entry name" value="PROKAR_LIPOPROTEIN"/>
    <property type="match status" value="1"/>
</dbReference>
<feature type="domain" description="FAD-binding" evidence="4">
    <location>
        <begin position="7"/>
        <end position="339"/>
    </location>
</feature>
<evidence type="ECO:0000313" key="5">
    <source>
        <dbReference type="EMBL" id="KUM86421.1"/>
    </source>
</evidence>
<organism evidence="5 6">
    <name type="scientific">Streptomyces pseudovenezuelae</name>
    <dbReference type="NCBI Taxonomy" id="67350"/>
    <lineage>
        <taxon>Bacteria</taxon>
        <taxon>Bacillati</taxon>
        <taxon>Actinomycetota</taxon>
        <taxon>Actinomycetes</taxon>
        <taxon>Kitasatosporales</taxon>
        <taxon>Streptomycetaceae</taxon>
        <taxon>Streptomyces</taxon>
        <taxon>Streptomyces aurantiacus group</taxon>
    </lineage>
</organism>
<dbReference type="Gene3D" id="3.40.30.120">
    <property type="match status" value="1"/>
</dbReference>
<dbReference type="GO" id="GO:0016709">
    <property type="term" value="F:oxidoreductase activity, acting on paired donors, with incorporation or reduction of molecular oxygen, NAD(P)H as one donor, and incorporation of one atom of oxygen"/>
    <property type="evidence" value="ECO:0007669"/>
    <property type="project" value="UniProtKB-ARBA"/>
</dbReference>
<comment type="caution">
    <text evidence="5">The sequence shown here is derived from an EMBL/GenBank/DDBJ whole genome shotgun (WGS) entry which is preliminary data.</text>
</comment>
<evidence type="ECO:0000256" key="1">
    <source>
        <dbReference type="ARBA" id="ARBA00001974"/>
    </source>
</evidence>
<protein>
    <recommendedName>
        <fullName evidence="4">FAD-binding domain-containing protein</fullName>
    </recommendedName>
</protein>
<dbReference type="Pfam" id="PF21274">
    <property type="entry name" value="Rng_hyd_C"/>
    <property type="match status" value="1"/>
</dbReference>
<dbReference type="RefSeq" id="WP_031059986.1">
    <property type="nucleotide sequence ID" value="NZ_KQ948148.1"/>
</dbReference>
<dbReference type="PANTHER" id="PTHR43004">
    <property type="entry name" value="TRK SYSTEM POTASSIUM UPTAKE PROTEIN"/>
    <property type="match status" value="1"/>
</dbReference>
<proteinExistence type="predicted"/>
<dbReference type="PANTHER" id="PTHR43004:SF19">
    <property type="entry name" value="BINDING MONOOXYGENASE, PUTATIVE (JCVI)-RELATED"/>
    <property type="match status" value="1"/>
</dbReference>
<evidence type="ECO:0000256" key="2">
    <source>
        <dbReference type="ARBA" id="ARBA00022630"/>
    </source>
</evidence>
<dbReference type="OrthoDB" id="8670884at2"/>
<name>A0A124H9Y3_9ACTN</name>
<dbReference type="EMBL" id="LMWM01000024">
    <property type="protein sequence ID" value="KUM86421.1"/>
    <property type="molecule type" value="Genomic_DNA"/>
</dbReference>
<evidence type="ECO:0000313" key="6">
    <source>
        <dbReference type="Proteomes" id="UP000053039"/>
    </source>
</evidence>
<evidence type="ECO:0000259" key="4">
    <source>
        <dbReference type="Pfam" id="PF01494"/>
    </source>
</evidence>
<dbReference type="AlphaFoldDB" id="A0A124H9Y3"/>